<evidence type="ECO:0000313" key="1">
    <source>
        <dbReference type="EMBL" id="MBC9813258.1"/>
    </source>
</evidence>
<dbReference type="Proteomes" id="UP000652681">
    <property type="component" value="Unassembled WGS sequence"/>
</dbReference>
<dbReference type="Pfam" id="PF05258">
    <property type="entry name" value="DciA"/>
    <property type="match status" value="1"/>
</dbReference>
<dbReference type="AlphaFoldDB" id="A0A8J6PEX4"/>
<proteinExistence type="predicted"/>
<gene>
    <name evidence="1" type="ORF">H9Y05_12340</name>
</gene>
<dbReference type="InterPro" id="IPR007922">
    <property type="entry name" value="DciA-like"/>
</dbReference>
<name>A0A8J6PEX4_9FLAO</name>
<dbReference type="EMBL" id="JACVEL010000009">
    <property type="protein sequence ID" value="MBC9813258.1"/>
    <property type="molecule type" value="Genomic_DNA"/>
</dbReference>
<evidence type="ECO:0000313" key="2">
    <source>
        <dbReference type="Proteomes" id="UP000652681"/>
    </source>
</evidence>
<sequence>MNEFKRNATETPLKDLIDKFLKAYRLDGKMKEMDVLNGWKDMMGIAVANRTEKLYIRNRILHIKMSSSVMRDELAHGKQIILLRVNEYAGSKIIDDVWFE</sequence>
<keyword evidence="2" id="KW-1185">Reference proteome</keyword>
<accession>A0A8J6PEX4</accession>
<comment type="caution">
    <text evidence="1">The sequence shown here is derived from an EMBL/GenBank/DDBJ whole genome shotgun (WGS) entry which is preliminary data.</text>
</comment>
<dbReference type="RefSeq" id="WP_163492604.1">
    <property type="nucleotide sequence ID" value="NZ_JACVEL010000009.1"/>
</dbReference>
<reference evidence="1" key="1">
    <citation type="submission" date="2020-09" db="EMBL/GenBank/DDBJ databases">
        <title>Taishania pollutisoli gen. nov., sp. nov., Isolated from Tetrabromobisphenol A-Contaminated Soil.</title>
        <authorList>
            <person name="Chen Q."/>
        </authorList>
    </citation>
    <scope>NUCLEOTIDE SEQUENCE</scope>
    <source>
        <strain evidence="1">CZZ-1</strain>
    </source>
</reference>
<protein>
    <submittedName>
        <fullName evidence="1">DUF721 domain-containing protein</fullName>
    </submittedName>
</protein>
<organism evidence="1 2">
    <name type="scientific">Taishania pollutisoli</name>
    <dbReference type="NCBI Taxonomy" id="2766479"/>
    <lineage>
        <taxon>Bacteria</taxon>
        <taxon>Pseudomonadati</taxon>
        <taxon>Bacteroidota</taxon>
        <taxon>Flavobacteriia</taxon>
        <taxon>Flavobacteriales</taxon>
        <taxon>Crocinitomicaceae</taxon>
        <taxon>Taishania</taxon>
    </lineage>
</organism>